<organism evidence="3 4">
    <name type="scientific">Pseudovirgaria hyperparasitica</name>
    <dbReference type="NCBI Taxonomy" id="470096"/>
    <lineage>
        <taxon>Eukaryota</taxon>
        <taxon>Fungi</taxon>
        <taxon>Dikarya</taxon>
        <taxon>Ascomycota</taxon>
        <taxon>Pezizomycotina</taxon>
        <taxon>Dothideomycetes</taxon>
        <taxon>Dothideomycetes incertae sedis</taxon>
        <taxon>Acrospermales</taxon>
        <taxon>Acrospermaceae</taxon>
        <taxon>Pseudovirgaria</taxon>
    </lineage>
</organism>
<dbReference type="AlphaFoldDB" id="A0A6A6W803"/>
<evidence type="ECO:0000256" key="2">
    <source>
        <dbReference type="SAM" id="Phobius"/>
    </source>
</evidence>
<keyword evidence="2" id="KW-1133">Transmembrane helix</keyword>
<feature type="region of interest" description="Disordered" evidence="1">
    <location>
        <begin position="163"/>
        <end position="200"/>
    </location>
</feature>
<feature type="region of interest" description="Disordered" evidence="1">
    <location>
        <begin position="428"/>
        <end position="475"/>
    </location>
</feature>
<feature type="region of interest" description="Disordered" evidence="1">
    <location>
        <begin position="1"/>
        <end position="24"/>
    </location>
</feature>
<sequence length="475" mass="49844">MKRQRFSELDARDTNSARLRARNDQKHFRKRLLSRFPAGQSSRLQIARDESEVLDTKIKPRKPAVVVDVQTVDVNKNVVVDADGNTISVDLPTVPAVPQFPTDFVVPSVPQYPTVAVPSMPQVPPYPFNTFVNTAASPTAGTSENNTQSNDVTGAAYSSKLSMSSSTTVVTPTSPSQTSSYISSVSETPSLNSSTTGSYHSSTITTTSSSALFTSASSSYYDTTIAPSLVGAPGGSVTSAPDTGGSTDNTETASTPVLVGGVVGGIAGFVLLLAALLIALRYIKQKRRGGAVQLHEGDGGDTGPLTAMSQRQSFMPPAAAAFFNRFSGASKETDVSTERSFQRVSGRKLPSAFSPGMSMEQARDLQSLSQGSYYRDSQGFYSGSPDTGPGAAVIGLSPEKDKEMMMPGPARTPVVHEPRHPPYGFAPVGGAGAHTSGTSTLSPPLSPHPFPRAGTLGRSHPSLDGSRGSKFTEDV</sequence>
<dbReference type="EMBL" id="ML996572">
    <property type="protein sequence ID" value="KAF2758016.1"/>
    <property type="molecule type" value="Genomic_DNA"/>
</dbReference>
<gene>
    <name evidence="3" type="ORF">EJ05DRAFT_500533</name>
</gene>
<feature type="transmembrane region" description="Helical" evidence="2">
    <location>
        <begin position="257"/>
        <end position="280"/>
    </location>
</feature>
<dbReference type="OrthoDB" id="5421784at2759"/>
<evidence type="ECO:0000313" key="3">
    <source>
        <dbReference type="EMBL" id="KAF2758016.1"/>
    </source>
</evidence>
<protein>
    <recommendedName>
        <fullName evidence="5">Mid2 domain-containing protein</fullName>
    </recommendedName>
</protein>
<feature type="compositionally biased region" description="Low complexity" evidence="1">
    <location>
        <begin position="433"/>
        <end position="443"/>
    </location>
</feature>
<feature type="region of interest" description="Disordered" evidence="1">
    <location>
        <begin position="231"/>
        <end position="252"/>
    </location>
</feature>
<name>A0A6A6W803_9PEZI</name>
<dbReference type="Proteomes" id="UP000799437">
    <property type="component" value="Unassembled WGS sequence"/>
</dbReference>
<dbReference type="GeneID" id="54488064"/>
<evidence type="ECO:0008006" key="5">
    <source>
        <dbReference type="Google" id="ProtNLM"/>
    </source>
</evidence>
<dbReference type="RefSeq" id="XP_033600467.1">
    <property type="nucleotide sequence ID" value="XM_033747010.1"/>
</dbReference>
<keyword evidence="2" id="KW-0472">Membrane</keyword>
<feature type="compositionally biased region" description="Polar residues" evidence="1">
    <location>
        <begin position="236"/>
        <end position="252"/>
    </location>
</feature>
<keyword evidence="2" id="KW-0812">Transmembrane</keyword>
<keyword evidence="4" id="KW-1185">Reference proteome</keyword>
<accession>A0A6A6W803</accession>
<evidence type="ECO:0000256" key="1">
    <source>
        <dbReference type="SAM" id="MobiDB-lite"/>
    </source>
</evidence>
<proteinExistence type="predicted"/>
<reference evidence="3" key="1">
    <citation type="journal article" date="2020" name="Stud. Mycol.">
        <title>101 Dothideomycetes genomes: a test case for predicting lifestyles and emergence of pathogens.</title>
        <authorList>
            <person name="Haridas S."/>
            <person name="Albert R."/>
            <person name="Binder M."/>
            <person name="Bloem J."/>
            <person name="Labutti K."/>
            <person name="Salamov A."/>
            <person name="Andreopoulos B."/>
            <person name="Baker S."/>
            <person name="Barry K."/>
            <person name="Bills G."/>
            <person name="Bluhm B."/>
            <person name="Cannon C."/>
            <person name="Castanera R."/>
            <person name="Culley D."/>
            <person name="Daum C."/>
            <person name="Ezra D."/>
            <person name="Gonzalez J."/>
            <person name="Henrissat B."/>
            <person name="Kuo A."/>
            <person name="Liang C."/>
            <person name="Lipzen A."/>
            <person name="Lutzoni F."/>
            <person name="Magnuson J."/>
            <person name="Mondo S."/>
            <person name="Nolan M."/>
            <person name="Ohm R."/>
            <person name="Pangilinan J."/>
            <person name="Park H.-J."/>
            <person name="Ramirez L."/>
            <person name="Alfaro M."/>
            <person name="Sun H."/>
            <person name="Tritt A."/>
            <person name="Yoshinaga Y."/>
            <person name="Zwiers L.-H."/>
            <person name="Turgeon B."/>
            <person name="Goodwin S."/>
            <person name="Spatafora J."/>
            <person name="Crous P."/>
            <person name="Grigoriev I."/>
        </authorList>
    </citation>
    <scope>NUCLEOTIDE SEQUENCE</scope>
    <source>
        <strain evidence="3">CBS 121739</strain>
    </source>
</reference>
<evidence type="ECO:0000313" key="4">
    <source>
        <dbReference type="Proteomes" id="UP000799437"/>
    </source>
</evidence>